<gene>
    <name evidence="1" type="ORF">HPB50_012644</name>
</gene>
<evidence type="ECO:0000313" key="2">
    <source>
        <dbReference type="Proteomes" id="UP000821845"/>
    </source>
</evidence>
<reference evidence="1" key="1">
    <citation type="submission" date="2020-05" db="EMBL/GenBank/DDBJ databases">
        <title>Large-scale comparative analyses of tick genomes elucidate their genetic diversity and vector capacities.</title>
        <authorList>
            <person name="Jia N."/>
            <person name="Wang J."/>
            <person name="Shi W."/>
            <person name="Du L."/>
            <person name="Sun Y."/>
            <person name="Zhan W."/>
            <person name="Jiang J."/>
            <person name="Wang Q."/>
            <person name="Zhang B."/>
            <person name="Ji P."/>
            <person name="Sakyi L.B."/>
            <person name="Cui X."/>
            <person name="Yuan T."/>
            <person name="Jiang B."/>
            <person name="Yang W."/>
            <person name="Lam T.T.-Y."/>
            <person name="Chang Q."/>
            <person name="Ding S."/>
            <person name="Wang X."/>
            <person name="Zhu J."/>
            <person name="Ruan X."/>
            <person name="Zhao L."/>
            <person name="Wei J."/>
            <person name="Que T."/>
            <person name="Du C."/>
            <person name="Cheng J."/>
            <person name="Dai P."/>
            <person name="Han X."/>
            <person name="Huang E."/>
            <person name="Gao Y."/>
            <person name="Liu J."/>
            <person name="Shao H."/>
            <person name="Ye R."/>
            <person name="Li L."/>
            <person name="Wei W."/>
            <person name="Wang X."/>
            <person name="Wang C."/>
            <person name="Yang T."/>
            <person name="Huo Q."/>
            <person name="Li W."/>
            <person name="Guo W."/>
            <person name="Chen H."/>
            <person name="Zhou L."/>
            <person name="Ni X."/>
            <person name="Tian J."/>
            <person name="Zhou Y."/>
            <person name="Sheng Y."/>
            <person name="Liu T."/>
            <person name="Pan Y."/>
            <person name="Xia L."/>
            <person name="Li J."/>
            <person name="Zhao F."/>
            <person name="Cao W."/>
        </authorList>
    </citation>
    <scope>NUCLEOTIDE SEQUENCE</scope>
    <source>
        <strain evidence="1">Hyas-2018</strain>
    </source>
</reference>
<proteinExistence type="predicted"/>
<dbReference type="EMBL" id="CM023482">
    <property type="protein sequence ID" value="KAH6938783.1"/>
    <property type="molecule type" value="Genomic_DNA"/>
</dbReference>
<organism evidence="1 2">
    <name type="scientific">Hyalomma asiaticum</name>
    <name type="common">Tick</name>
    <dbReference type="NCBI Taxonomy" id="266040"/>
    <lineage>
        <taxon>Eukaryota</taxon>
        <taxon>Metazoa</taxon>
        <taxon>Ecdysozoa</taxon>
        <taxon>Arthropoda</taxon>
        <taxon>Chelicerata</taxon>
        <taxon>Arachnida</taxon>
        <taxon>Acari</taxon>
        <taxon>Parasitiformes</taxon>
        <taxon>Ixodida</taxon>
        <taxon>Ixodoidea</taxon>
        <taxon>Ixodidae</taxon>
        <taxon>Hyalomminae</taxon>
        <taxon>Hyalomma</taxon>
    </lineage>
</organism>
<sequence>MKCRFLLFGSLGCPRGLNRCAHSPPCRDEKPAWPLCRPAFVTRANPGHHGRANYHQKQGCKRAVEQPSIGLLPSRTLLALRVFLLADEVIAWPNDEQRANAKAGFLSRSKGKGPRNTIGCIDGCHIEIPHQKGICDANSRFIDIFVGSPGCSHDARAAVKPHLRGCRNEVLWRLFAGGLCLPPSSMANVSIQRQ</sequence>
<evidence type="ECO:0000313" key="1">
    <source>
        <dbReference type="EMBL" id="KAH6938783.1"/>
    </source>
</evidence>
<name>A0ACB7SVP3_HYAAI</name>
<keyword evidence="2" id="KW-1185">Reference proteome</keyword>
<accession>A0ACB7SVP3</accession>
<dbReference type="Proteomes" id="UP000821845">
    <property type="component" value="Chromosome 2"/>
</dbReference>
<comment type="caution">
    <text evidence="1">The sequence shown here is derived from an EMBL/GenBank/DDBJ whole genome shotgun (WGS) entry which is preliminary data.</text>
</comment>
<protein>
    <submittedName>
        <fullName evidence="1">Uncharacterized protein</fullName>
    </submittedName>
</protein>